<feature type="non-terminal residue" evidence="6">
    <location>
        <position position="1"/>
    </location>
</feature>
<dbReference type="Gene3D" id="2.40.40.10">
    <property type="entry name" value="RlpA-like domain"/>
    <property type="match status" value="1"/>
</dbReference>
<dbReference type="InterPro" id="IPR012997">
    <property type="entry name" value="RplA"/>
</dbReference>
<dbReference type="PANTHER" id="PTHR34183">
    <property type="entry name" value="ENDOLYTIC PEPTIDOGLYCAN TRANSGLYCOSYLASE RLPA"/>
    <property type="match status" value="1"/>
</dbReference>
<evidence type="ECO:0000256" key="1">
    <source>
        <dbReference type="ARBA" id="ARBA00023239"/>
    </source>
</evidence>
<protein>
    <submittedName>
        <fullName evidence="6">Rare lipoprotein A</fullName>
    </submittedName>
</protein>
<dbReference type="Proteomes" id="UP000198282">
    <property type="component" value="Unassembled WGS sequence"/>
</dbReference>
<evidence type="ECO:0000256" key="4">
    <source>
        <dbReference type="SAM" id="MobiDB-lite"/>
    </source>
</evidence>
<keyword evidence="6" id="KW-0449">Lipoprotein</keyword>
<reference evidence="6 7" key="1">
    <citation type="submission" date="2017-06" db="EMBL/GenBank/DDBJ databases">
        <authorList>
            <person name="Kim H.J."/>
            <person name="Triplett B.A."/>
        </authorList>
    </citation>
    <scope>NUCLEOTIDE SEQUENCE [LARGE SCALE GENOMIC DNA]</scope>
    <source>
        <strain evidence="6 7">CGMCC 4.2132</strain>
    </source>
</reference>
<dbReference type="HAMAP" id="MF_02071">
    <property type="entry name" value="RlpA"/>
    <property type="match status" value="1"/>
</dbReference>
<dbReference type="InterPro" id="IPR034718">
    <property type="entry name" value="RlpA"/>
</dbReference>
<dbReference type="EMBL" id="FZOD01000011">
    <property type="protein sequence ID" value="SNS53970.1"/>
    <property type="molecule type" value="Genomic_DNA"/>
</dbReference>
<dbReference type="InterPro" id="IPR036908">
    <property type="entry name" value="RlpA-like_sf"/>
</dbReference>
<gene>
    <name evidence="6" type="ORF">SAMN05216276_101171</name>
</gene>
<keyword evidence="7" id="KW-1185">Reference proteome</keyword>
<dbReference type="GO" id="GO:0016829">
    <property type="term" value="F:lyase activity"/>
    <property type="evidence" value="ECO:0007669"/>
    <property type="project" value="UniProtKB-KW"/>
</dbReference>
<evidence type="ECO:0000313" key="6">
    <source>
        <dbReference type="EMBL" id="SNS53970.1"/>
    </source>
</evidence>
<dbReference type="GO" id="GO:0071555">
    <property type="term" value="P:cell wall organization"/>
    <property type="evidence" value="ECO:0007669"/>
    <property type="project" value="UniProtKB-KW"/>
</dbReference>
<evidence type="ECO:0000256" key="3">
    <source>
        <dbReference type="RuleBase" id="RU003495"/>
    </source>
</evidence>
<feature type="domain" description="RlpA-like protein double-psi beta-barrel" evidence="5">
    <location>
        <begin position="118"/>
        <end position="201"/>
    </location>
</feature>
<evidence type="ECO:0000259" key="5">
    <source>
        <dbReference type="Pfam" id="PF03330"/>
    </source>
</evidence>
<name>A0A239FAA3_9ACTN</name>
<feature type="compositionally biased region" description="Basic and acidic residues" evidence="4">
    <location>
        <begin position="85"/>
        <end position="99"/>
    </location>
</feature>
<dbReference type="Pfam" id="PF03330">
    <property type="entry name" value="DPBB_1"/>
    <property type="match status" value="1"/>
</dbReference>
<dbReference type="InterPro" id="IPR009009">
    <property type="entry name" value="RlpA-like_DPBB"/>
</dbReference>
<evidence type="ECO:0000313" key="7">
    <source>
        <dbReference type="Proteomes" id="UP000198282"/>
    </source>
</evidence>
<organism evidence="6 7">
    <name type="scientific">Streptosporangium subroseum</name>
    <dbReference type="NCBI Taxonomy" id="106412"/>
    <lineage>
        <taxon>Bacteria</taxon>
        <taxon>Bacillati</taxon>
        <taxon>Actinomycetota</taxon>
        <taxon>Actinomycetes</taxon>
        <taxon>Streptosporangiales</taxon>
        <taxon>Streptosporangiaceae</taxon>
        <taxon>Streptosporangium</taxon>
    </lineage>
</organism>
<keyword evidence="2" id="KW-0961">Cell wall biogenesis/degradation</keyword>
<dbReference type="PANTHER" id="PTHR34183:SF1">
    <property type="entry name" value="ENDOLYTIC PEPTIDOGLYCAN TRANSGLYCOSYLASE RLPA"/>
    <property type="match status" value="1"/>
</dbReference>
<feature type="region of interest" description="Disordered" evidence="4">
    <location>
        <begin position="1"/>
        <end position="110"/>
    </location>
</feature>
<evidence type="ECO:0000256" key="2">
    <source>
        <dbReference type="ARBA" id="ARBA00023316"/>
    </source>
</evidence>
<keyword evidence="1" id="KW-0456">Lyase</keyword>
<dbReference type="AlphaFoldDB" id="A0A239FAA3"/>
<feature type="compositionally biased region" description="Low complexity" evidence="4">
    <location>
        <begin position="24"/>
        <end position="39"/>
    </location>
</feature>
<sequence length="206" mass="21867">PGDPTPSDDPSTPDDPTTPPNDPTPSDGPTTPDTSTPNTKHPSKNDRPGSFNTKNPSKNDRPGSFNTKHPSKGDRFDSPNTKNPSKNDRSDSPKTEFKAVTKTASTSKARVLSTGTCGASFYSEGQMTASGERFNPDAMTAAHKSLPLNSKVRVTNPSTGKSVTVRINDRGPYVGGRCLDLSEAAFSAIGDIDAGSMRVKYEVLRP</sequence>
<accession>A0A239FAA3</accession>
<dbReference type="CDD" id="cd22268">
    <property type="entry name" value="DPBB_RlpA-like"/>
    <property type="match status" value="1"/>
</dbReference>
<comment type="similarity">
    <text evidence="3">Belongs to the RlpA family.</text>
</comment>
<proteinExistence type="inferred from homology"/>
<dbReference type="RefSeq" id="WP_089207681.1">
    <property type="nucleotide sequence ID" value="NZ_FZOD01000011.1"/>
</dbReference>
<dbReference type="NCBIfam" id="TIGR00413">
    <property type="entry name" value="rlpA"/>
    <property type="match status" value="1"/>
</dbReference>
<dbReference type="SUPFAM" id="SSF50685">
    <property type="entry name" value="Barwin-like endoglucanases"/>
    <property type="match status" value="1"/>
</dbReference>